<accession>A0A9R1U2E2</accession>
<dbReference type="InterPro" id="IPR016181">
    <property type="entry name" value="Acyl_CoA_acyltransferase"/>
</dbReference>
<dbReference type="Proteomes" id="UP000694866">
    <property type="component" value="Unplaced"/>
</dbReference>
<evidence type="ECO:0000256" key="2">
    <source>
        <dbReference type="ARBA" id="ARBA00006048"/>
    </source>
</evidence>
<evidence type="ECO:0000259" key="7">
    <source>
        <dbReference type="PROSITE" id="PS51186"/>
    </source>
</evidence>
<dbReference type="AlphaFoldDB" id="A0A9R1U2E2"/>
<dbReference type="GO" id="GO:0006048">
    <property type="term" value="P:UDP-N-acetylglucosamine biosynthetic process"/>
    <property type="evidence" value="ECO:0007669"/>
    <property type="project" value="UniProtKB-UniRule"/>
</dbReference>
<dbReference type="KEGG" id="fas:105268149"/>
<dbReference type="Gene3D" id="3.40.630.30">
    <property type="match status" value="1"/>
</dbReference>
<comment type="similarity">
    <text evidence="2 6">Belongs to the acetyltransferase family. GNA1 subfamily.</text>
</comment>
<evidence type="ECO:0000313" key="8">
    <source>
        <dbReference type="Proteomes" id="UP000694866"/>
    </source>
</evidence>
<evidence type="ECO:0000256" key="1">
    <source>
        <dbReference type="ARBA" id="ARBA00004832"/>
    </source>
</evidence>
<dbReference type="GeneID" id="105268149"/>
<evidence type="ECO:0000256" key="6">
    <source>
        <dbReference type="RuleBase" id="RU365086"/>
    </source>
</evidence>
<comment type="catalytic activity">
    <reaction evidence="5 6">
        <text>D-glucosamine 6-phosphate + acetyl-CoA = N-acetyl-D-glucosamine 6-phosphate + CoA + H(+)</text>
        <dbReference type="Rhea" id="RHEA:10292"/>
        <dbReference type="ChEBI" id="CHEBI:15378"/>
        <dbReference type="ChEBI" id="CHEBI:57287"/>
        <dbReference type="ChEBI" id="CHEBI:57288"/>
        <dbReference type="ChEBI" id="CHEBI:57513"/>
        <dbReference type="ChEBI" id="CHEBI:58725"/>
        <dbReference type="EC" id="2.3.1.4"/>
    </reaction>
</comment>
<comment type="pathway">
    <text evidence="1 6">Nucleotide-sugar biosynthesis; UDP-N-acetyl-alpha-D-glucosamine biosynthesis; N-acetyl-alpha-D-glucosamine 1-phosphate from alpha-D-glucosamine 6-phosphate (route I): step 1/2.</text>
</comment>
<dbReference type="CTD" id="43504"/>
<evidence type="ECO:0000256" key="5">
    <source>
        <dbReference type="ARBA" id="ARBA00048964"/>
    </source>
</evidence>
<keyword evidence="8" id="KW-1185">Reference proteome</keyword>
<dbReference type="FunFam" id="3.40.630.30:FF:000043">
    <property type="entry name" value="Glucosamine 6-phosphate N-acetyltransferase"/>
    <property type="match status" value="1"/>
</dbReference>
<dbReference type="RefSeq" id="XP_011305759.1">
    <property type="nucleotide sequence ID" value="XM_011307457.1"/>
</dbReference>
<evidence type="ECO:0000256" key="3">
    <source>
        <dbReference type="ARBA" id="ARBA00022679"/>
    </source>
</evidence>
<dbReference type="InterPro" id="IPR039143">
    <property type="entry name" value="GNPNAT1-like"/>
</dbReference>
<evidence type="ECO:0000313" key="9">
    <source>
        <dbReference type="RefSeq" id="XP_011305759.1"/>
    </source>
</evidence>
<keyword evidence="3 6" id="KW-0808">Transferase</keyword>
<reference evidence="9" key="1">
    <citation type="submission" date="2025-08" db="UniProtKB">
        <authorList>
            <consortium name="RefSeq"/>
        </authorList>
    </citation>
    <scope>IDENTIFICATION</scope>
    <source>
        <strain evidence="9">USDA-PBARC FA_bdor</strain>
        <tissue evidence="9">Whole organism</tissue>
    </source>
</reference>
<dbReference type="Pfam" id="PF00583">
    <property type="entry name" value="Acetyltransf_1"/>
    <property type="match status" value="1"/>
</dbReference>
<dbReference type="OrthoDB" id="10039976at2759"/>
<dbReference type="PROSITE" id="PS51186">
    <property type="entry name" value="GNAT"/>
    <property type="match status" value="1"/>
</dbReference>
<dbReference type="SUPFAM" id="SSF55729">
    <property type="entry name" value="Acyl-CoA N-acyltransferases (Nat)"/>
    <property type="match status" value="1"/>
</dbReference>
<dbReference type="GO" id="GO:0004343">
    <property type="term" value="F:glucosamine 6-phosphate N-acetyltransferase activity"/>
    <property type="evidence" value="ECO:0007669"/>
    <property type="project" value="UniProtKB-UniRule"/>
</dbReference>
<dbReference type="CDD" id="cd04301">
    <property type="entry name" value="NAT_SF"/>
    <property type="match status" value="1"/>
</dbReference>
<proteinExistence type="inferred from homology"/>
<dbReference type="PANTHER" id="PTHR13355">
    <property type="entry name" value="GLUCOSAMINE 6-PHOSPHATE N-ACETYLTRANSFERASE"/>
    <property type="match status" value="1"/>
</dbReference>
<protein>
    <recommendedName>
        <fullName evidence="6">Glucosamine 6-phosphate N-acetyltransferase</fullName>
        <ecNumber evidence="6">2.3.1.4</ecNumber>
    </recommendedName>
</protein>
<dbReference type="InterPro" id="IPR000182">
    <property type="entry name" value="GNAT_dom"/>
</dbReference>
<dbReference type="PANTHER" id="PTHR13355:SF11">
    <property type="entry name" value="GLUCOSAMINE 6-PHOSPHATE N-ACETYLTRANSFERASE"/>
    <property type="match status" value="1"/>
</dbReference>
<name>A0A9R1U2E2_9HYME</name>
<keyword evidence="4 6" id="KW-0012">Acyltransferase</keyword>
<dbReference type="EC" id="2.3.1.4" evidence="6"/>
<evidence type="ECO:0000256" key="4">
    <source>
        <dbReference type="ARBA" id="ARBA00023315"/>
    </source>
</evidence>
<gene>
    <name evidence="9" type="primary">Gnpnat</name>
</gene>
<sequence>MMRTKKASASRNAAIMSDDEHDLFPANLLDRLPNQRQENGLLVRPLRTTDYDKGFIQLLGQLTDVGHIGRDQFLNRFHSMKSAGGHYVIVVEDLEVGKVIGSSTLVVEQKFIHNCALKGRLEDVVVNTTYRGKQLGKLLVTTIAQLAKRLQCYKLSLDCRDRLIPFYEILGFKREPGNANAMNMRIEAISEQSRL</sequence>
<organism evidence="8 9">
    <name type="scientific">Fopius arisanus</name>
    <dbReference type="NCBI Taxonomy" id="64838"/>
    <lineage>
        <taxon>Eukaryota</taxon>
        <taxon>Metazoa</taxon>
        <taxon>Ecdysozoa</taxon>
        <taxon>Arthropoda</taxon>
        <taxon>Hexapoda</taxon>
        <taxon>Insecta</taxon>
        <taxon>Pterygota</taxon>
        <taxon>Neoptera</taxon>
        <taxon>Endopterygota</taxon>
        <taxon>Hymenoptera</taxon>
        <taxon>Apocrita</taxon>
        <taxon>Ichneumonoidea</taxon>
        <taxon>Braconidae</taxon>
        <taxon>Opiinae</taxon>
        <taxon>Fopius</taxon>
    </lineage>
</organism>
<feature type="domain" description="N-acetyltransferase" evidence="7">
    <location>
        <begin position="41"/>
        <end position="195"/>
    </location>
</feature>